<dbReference type="InterPro" id="IPR036322">
    <property type="entry name" value="WD40_repeat_dom_sf"/>
</dbReference>
<evidence type="ECO:0000256" key="5">
    <source>
        <dbReference type="PROSITE-ProRule" id="PRU00221"/>
    </source>
</evidence>
<dbReference type="OrthoDB" id="1367865at2759"/>
<dbReference type="Proteomes" id="UP000095085">
    <property type="component" value="Unassembled WGS sequence"/>
</dbReference>
<accession>A0A1E4RQN8</accession>
<protein>
    <submittedName>
        <fullName evidence="7">WD40 repeat-like protein</fullName>
    </submittedName>
</protein>
<dbReference type="AlphaFoldDB" id="A0A1E4RQN8"/>
<dbReference type="RefSeq" id="XP_020078671.1">
    <property type="nucleotide sequence ID" value="XM_020222655.1"/>
</dbReference>
<dbReference type="PANTHER" id="PTHR22846">
    <property type="entry name" value="WD40 REPEAT PROTEIN"/>
    <property type="match status" value="1"/>
</dbReference>
<keyword evidence="3" id="KW-0677">Repeat</keyword>
<dbReference type="GeneID" id="30997204"/>
<feature type="compositionally biased region" description="Basic and acidic residues" evidence="6">
    <location>
        <begin position="95"/>
        <end position="129"/>
    </location>
</feature>
<dbReference type="Pfam" id="PF00400">
    <property type="entry name" value="WD40"/>
    <property type="match status" value="4"/>
</dbReference>
<dbReference type="PANTHER" id="PTHR22846:SF2">
    <property type="entry name" value="F-BOX-LIKE_WD REPEAT-CONTAINING PROTEIN EBI"/>
    <property type="match status" value="1"/>
</dbReference>
<dbReference type="SUPFAM" id="SSF50978">
    <property type="entry name" value="WD40 repeat-like"/>
    <property type="match status" value="1"/>
</dbReference>
<dbReference type="InterPro" id="IPR001680">
    <property type="entry name" value="WD40_rpt"/>
</dbReference>
<evidence type="ECO:0000256" key="6">
    <source>
        <dbReference type="SAM" id="MobiDB-lite"/>
    </source>
</evidence>
<dbReference type="SMART" id="SM00667">
    <property type="entry name" value="LisH"/>
    <property type="match status" value="1"/>
</dbReference>
<feature type="region of interest" description="Disordered" evidence="6">
    <location>
        <begin position="95"/>
        <end position="171"/>
    </location>
</feature>
<reference evidence="8" key="1">
    <citation type="submission" date="2016-05" db="EMBL/GenBank/DDBJ databases">
        <title>Comparative genomics of biotechnologically important yeasts.</title>
        <authorList>
            <consortium name="DOE Joint Genome Institute"/>
            <person name="Riley R."/>
            <person name="Haridas S."/>
            <person name="Wolfe K.H."/>
            <person name="Lopes M.R."/>
            <person name="Hittinger C.T."/>
            <person name="Goker M."/>
            <person name="Salamov A."/>
            <person name="Wisecaver J."/>
            <person name="Long T.M."/>
            <person name="Aerts A.L."/>
            <person name="Barry K."/>
            <person name="Choi C."/>
            <person name="Clum A."/>
            <person name="Coughlan A.Y."/>
            <person name="Deshpande S."/>
            <person name="Douglass A.P."/>
            <person name="Hanson S.J."/>
            <person name="Klenk H.-P."/>
            <person name="Labutti K."/>
            <person name="Lapidus A."/>
            <person name="Lindquist E."/>
            <person name="Lipzen A."/>
            <person name="Meier-Kolthoff J.P."/>
            <person name="Ohm R.A."/>
            <person name="Otillar R.P."/>
            <person name="Pangilinan J."/>
            <person name="Peng Y."/>
            <person name="Rokas A."/>
            <person name="Rosa C.A."/>
            <person name="Scheuner C."/>
            <person name="Sibirny A.A."/>
            <person name="Slot J.C."/>
            <person name="Stielow J.B."/>
            <person name="Sun H."/>
            <person name="Kurtzman C.P."/>
            <person name="Blackwell M."/>
            <person name="Grigoriev I.V."/>
            <person name="Jeffries T.W."/>
        </authorList>
    </citation>
    <scope>NUCLEOTIDE SEQUENCE [LARGE SCALE GENOMIC DNA]</scope>
    <source>
        <strain evidence="8">NRRL Y-1933</strain>
    </source>
</reference>
<keyword evidence="4" id="KW-0539">Nucleus</keyword>
<dbReference type="Gene3D" id="2.130.10.10">
    <property type="entry name" value="YVTN repeat-like/Quinoprotein amine dehydrogenase"/>
    <property type="match status" value="1"/>
</dbReference>
<evidence type="ECO:0000313" key="7">
    <source>
        <dbReference type="EMBL" id="ODV69604.1"/>
    </source>
</evidence>
<name>A0A1E4RQN8_9ASCO</name>
<dbReference type="SMART" id="SM00320">
    <property type="entry name" value="WD40"/>
    <property type="match status" value="6"/>
</dbReference>
<feature type="compositionally biased region" description="Basic and acidic residues" evidence="6">
    <location>
        <begin position="148"/>
        <end position="162"/>
    </location>
</feature>
<dbReference type="GO" id="GO:0006357">
    <property type="term" value="P:regulation of transcription by RNA polymerase II"/>
    <property type="evidence" value="ECO:0007669"/>
    <property type="project" value="TreeGrafter"/>
</dbReference>
<evidence type="ECO:0000256" key="3">
    <source>
        <dbReference type="ARBA" id="ARBA00022737"/>
    </source>
</evidence>
<evidence type="ECO:0000256" key="4">
    <source>
        <dbReference type="ARBA" id="ARBA00023242"/>
    </source>
</evidence>
<evidence type="ECO:0000256" key="1">
    <source>
        <dbReference type="ARBA" id="ARBA00004123"/>
    </source>
</evidence>
<organism evidence="7 8">
    <name type="scientific">Hyphopichia burtonii NRRL Y-1933</name>
    <dbReference type="NCBI Taxonomy" id="984485"/>
    <lineage>
        <taxon>Eukaryota</taxon>
        <taxon>Fungi</taxon>
        <taxon>Dikarya</taxon>
        <taxon>Ascomycota</taxon>
        <taxon>Saccharomycotina</taxon>
        <taxon>Pichiomycetes</taxon>
        <taxon>Debaryomycetaceae</taxon>
        <taxon>Hyphopichia</taxon>
    </lineage>
</organism>
<feature type="repeat" description="WD" evidence="5">
    <location>
        <begin position="239"/>
        <end position="270"/>
    </location>
</feature>
<dbReference type="EMBL" id="KV454538">
    <property type="protein sequence ID" value="ODV69604.1"/>
    <property type="molecule type" value="Genomic_DNA"/>
</dbReference>
<dbReference type="Gene3D" id="1.20.960.30">
    <property type="match status" value="1"/>
</dbReference>
<dbReference type="GO" id="GO:0034967">
    <property type="term" value="C:Set3 complex"/>
    <property type="evidence" value="ECO:0007669"/>
    <property type="project" value="TreeGrafter"/>
</dbReference>
<dbReference type="InterPro" id="IPR006594">
    <property type="entry name" value="LisH"/>
</dbReference>
<feature type="repeat" description="WD" evidence="5">
    <location>
        <begin position="401"/>
        <end position="443"/>
    </location>
</feature>
<proteinExistence type="predicted"/>
<dbReference type="Pfam" id="PF08513">
    <property type="entry name" value="LisH"/>
    <property type="match status" value="1"/>
</dbReference>
<evidence type="ECO:0000313" key="8">
    <source>
        <dbReference type="Proteomes" id="UP000095085"/>
    </source>
</evidence>
<dbReference type="InterPro" id="IPR045183">
    <property type="entry name" value="Ebi-like"/>
</dbReference>
<feature type="repeat" description="WD" evidence="5">
    <location>
        <begin position="519"/>
        <end position="553"/>
    </location>
</feature>
<sequence length="622" mass="69804">MSLTSMELNYLVWRYLLESGYDLAAYALEKNSNCLSYEHNQNLEIISKIEPGCLVNLVQKGILFTVAQDEASIPPEKFDQLSLFGALLQEEVNKQRQVQEEQEGEKKKDEPEKKDEDRLLLKSEAKENGNNENGSISNKEDGDDDTEMKDASEANEEVKEGEQEVLEEEEVKFETKIIDPKIRFSESLVTDWHPITDVFAFGKEDSTAVINALNKDVILESVTLTHPHLPNGSPSGTDEHSTKNEVTIVSWSPQGNIIITTGLNGELRAWTPDGKLKNIADNSTIKALQSNDLDSNNESAVTQPVLILSLEWSENGQFLLSIDINNQVCLWDGHNLNLIQQIRPPSVPSTSNELLDACWVGEQRFALSTPNKSIKIYSINNSTNTFGEMQAQDSVVPIGYLSGHNNNISILKFNSISKLLASASDFDYTIKIWNSSSTNETRDLNVKSDKISDIDYHESPIIGLFWLNVGHDSKGNHLLSVSMDGTVNIWDAFEGSSLISTKLFKNTSNFQFEDKEKTLNTTNNLIFSVKLSPNGKWLAVGDDSGKLSIWDVEISHYSKKRKNLLRCLAVYFFELPDNDDEDLKSKELGICDIAWNSQSLRVSVSYKGTDSIIFDWDKYTSE</sequence>
<dbReference type="PROSITE" id="PS50082">
    <property type="entry name" value="WD_REPEATS_2"/>
    <property type="match status" value="4"/>
</dbReference>
<evidence type="ECO:0000256" key="2">
    <source>
        <dbReference type="ARBA" id="ARBA00022574"/>
    </source>
</evidence>
<gene>
    <name evidence="7" type="ORF">HYPBUDRAFT_164221</name>
</gene>
<dbReference type="GO" id="GO:0003714">
    <property type="term" value="F:transcription corepressor activity"/>
    <property type="evidence" value="ECO:0007669"/>
    <property type="project" value="InterPro"/>
</dbReference>
<feature type="repeat" description="WD" evidence="5">
    <location>
        <begin position="475"/>
        <end position="500"/>
    </location>
</feature>
<dbReference type="InterPro" id="IPR015943">
    <property type="entry name" value="WD40/YVTN_repeat-like_dom_sf"/>
</dbReference>
<keyword evidence="2 5" id="KW-0853">WD repeat</keyword>
<comment type="subcellular location">
    <subcellularLocation>
        <location evidence="1">Nucleus</location>
    </subcellularLocation>
</comment>
<dbReference type="PROSITE" id="PS50896">
    <property type="entry name" value="LISH"/>
    <property type="match status" value="1"/>
</dbReference>
<dbReference type="STRING" id="984485.A0A1E4RQN8"/>
<keyword evidence="8" id="KW-1185">Reference proteome</keyword>